<gene>
    <name evidence="3 4" type="primary">LOC111133861</name>
</gene>
<evidence type="ECO:0000313" key="2">
    <source>
        <dbReference type="Proteomes" id="UP000694844"/>
    </source>
</evidence>
<reference evidence="2" key="1">
    <citation type="submission" date="2024-06" db="UniProtKB">
        <authorList>
            <consortium name="RefSeq"/>
        </authorList>
    </citation>
    <scope>NUCLEOTIDE SEQUENCE [LARGE SCALE GENOMIC DNA]</scope>
    <source>
        <tissue evidence="4">Whole sample</tissue>
    </source>
</reference>
<dbReference type="RefSeq" id="XP_022338279.1">
    <property type="nucleotide sequence ID" value="XM_022482571.1"/>
</dbReference>
<dbReference type="OrthoDB" id="6150568at2759"/>
<dbReference type="PANTHER" id="PTHR46599">
    <property type="entry name" value="PIGGYBAC TRANSPOSABLE ELEMENT-DERIVED PROTEIN 4"/>
    <property type="match status" value="1"/>
</dbReference>
<dbReference type="PANTHER" id="PTHR46599:SF2">
    <property type="entry name" value="PIGGYBAC TRANSPOSABLE ELEMENT-DERIVED PROTEIN 4-LIKE"/>
    <property type="match status" value="1"/>
</dbReference>
<dbReference type="RefSeq" id="XP_022338286.1">
    <property type="nucleotide sequence ID" value="XM_022482578.1"/>
</dbReference>
<organism evidence="2 3">
    <name type="scientific">Crassostrea virginica</name>
    <name type="common">Eastern oyster</name>
    <dbReference type="NCBI Taxonomy" id="6565"/>
    <lineage>
        <taxon>Eukaryota</taxon>
        <taxon>Metazoa</taxon>
        <taxon>Spiralia</taxon>
        <taxon>Lophotrochozoa</taxon>
        <taxon>Mollusca</taxon>
        <taxon>Bivalvia</taxon>
        <taxon>Autobranchia</taxon>
        <taxon>Pteriomorphia</taxon>
        <taxon>Ostreida</taxon>
        <taxon>Ostreoidea</taxon>
        <taxon>Ostreidae</taxon>
        <taxon>Crassostrea</taxon>
    </lineage>
</organism>
<dbReference type="KEGG" id="cvn:111133861"/>
<evidence type="ECO:0000259" key="1">
    <source>
        <dbReference type="Pfam" id="PF13843"/>
    </source>
</evidence>
<proteinExistence type="predicted"/>
<name>A0A8B8EF29_CRAVI</name>
<protein>
    <submittedName>
        <fullName evidence="3 4">Uncharacterized protein LOC111133861</fullName>
    </submittedName>
</protein>
<reference evidence="3" key="2">
    <citation type="submission" date="2025-04" db="UniProtKB">
        <authorList>
            <consortium name="RefSeq"/>
        </authorList>
    </citation>
    <scope>IDENTIFICATION</scope>
    <source>
        <tissue evidence="3">Whole sample</tissue>
    </source>
</reference>
<dbReference type="Pfam" id="PF13843">
    <property type="entry name" value="DDE_Tnp_1_7"/>
    <property type="match status" value="2"/>
</dbReference>
<feature type="domain" description="PiggyBac transposable element-derived protein" evidence="1">
    <location>
        <begin position="1"/>
        <end position="86"/>
    </location>
</feature>
<accession>A0A8B8EF29</accession>
<keyword evidence="2" id="KW-1185">Reference proteome</keyword>
<dbReference type="Proteomes" id="UP000694844">
    <property type="component" value="Chromosome 1"/>
</dbReference>
<feature type="domain" description="PiggyBac transposable element-derived protein" evidence="1">
    <location>
        <begin position="95"/>
        <end position="208"/>
    </location>
</feature>
<dbReference type="InterPro" id="IPR029526">
    <property type="entry name" value="PGBD"/>
</dbReference>
<evidence type="ECO:0000313" key="3">
    <source>
        <dbReference type="RefSeq" id="XP_022338279.1"/>
    </source>
</evidence>
<dbReference type="GeneID" id="111133861"/>
<evidence type="ECO:0000313" key="4">
    <source>
        <dbReference type="RefSeq" id="XP_022338286.1"/>
    </source>
</evidence>
<sequence length="295" mass="34308">MTLKRFEKISRYFHLNDNTTQGPRGTQGFDRLHKIRPVLDATRTTFKSEMNPPQQQSIDEGMIKYKGRFFARQYMPSKPVKRGLKFDFYTYDSGGFPEELRCPNLRRGETLQMQHDQVIATAWKDKKMVHVLSTNCSPLGYGPVVRRTRGGNFQEVMCPPPVAAYQKFMSGVDRCMQQRAKNPVGRPSKKYWKFFFNFIMEVSLINAFEVFNKTSSKTVQLKSRYDLLDFRIDVSNKLIGGFRGRKRGLSMQNTLDLPHNFVKLDRSKSTCKWCTKHGEKKRKETVNGCIHNSMT</sequence>
<dbReference type="AlphaFoldDB" id="A0A8B8EF29"/>